<sequence>MPRCMVKTRALRHSLIVSWHIILPAGKAVFSRVGHMGTDQVSGLEPTAGYHFGDGASA</sequence>
<evidence type="ECO:0000313" key="1">
    <source>
        <dbReference type="EMBL" id="MBB4007118.1"/>
    </source>
</evidence>
<reference evidence="1 2" key="1">
    <citation type="submission" date="2020-08" db="EMBL/GenBank/DDBJ databases">
        <title>Genomic Encyclopedia of Type Strains, Phase IV (KMG-IV): sequencing the most valuable type-strain genomes for metagenomic binning, comparative biology and taxonomic classification.</title>
        <authorList>
            <person name="Goeker M."/>
        </authorList>
    </citation>
    <scope>NUCLEOTIDE SEQUENCE [LARGE SCALE GENOMIC DNA]</scope>
    <source>
        <strain evidence="1 2">DSM 100021</strain>
    </source>
</reference>
<protein>
    <submittedName>
        <fullName evidence="1">Uncharacterized protein</fullName>
    </submittedName>
</protein>
<gene>
    <name evidence="1" type="ORF">GGQ71_001381</name>
</gene>
<proteinExistence type="predicted"/>
<evidence type="ECO:0000313" key="2">
    <source>
        <dbReference type="Proteomes" id="UP000544107"/>
    </source>
</evidence>
<dbReference type="Proteomes" id="UP000544107">
    <property type="component" value="Unassembled WGS sequence"/>
</dbReference>
<accession>A0A7W6HKY6</accession>
<organism evidence="1 2">
    <name type="scientific">Allorhizobium taibaishanense</name>
    <dbReference type="NCBI Taxonomy" id="887144"/>
    <lineage>
        <taxon>Bacteria</taxon>
        <taxon>Pseudomonadati</taxon>
        <taxon>Pseudomonadota</taxon>
        <taxon>Alphaproteobacteria</taxon>
        <taxon>Hyphomicrobiales</taxon>
        <taxon>Rhizobiaceae</taxon>
        <taxon>Rhizobium/Agrobacterium group</taxon>
        <taxon>Allorhizobium</taxon>
    </lineage>
</organism>
<comment type="caution">
    <text evidence="1">The sequence shown here is derived from an EMBL/GenBank/DDBJ whole genome shotgun (WGS) entry which is preliminary data.</text>
</comment>
<dbReference type="AlphaFoldDB" id="A0A7W6HKY6"/>
<dbReference type="EMBL" id="JACIED010000002">
    <property type="protein sequence ID" value="MBB4007118.1"/>
    <property type="molecule type" value="Genomic_DNA"/>
</dbReference>
<name>A0A7W6HKY6_9HYPH</name>